<feature type="region of interest" description="Disordered" evidence="1">
    <location>
        <begin position="1"/>
        <end position="96"/>
    </location>
</feature>
<dbReference type="AlphaFoldDB" id="A0A7S2FRJ2"/>
<evidence type="ECO:0000256" key="1">
    <source>
        <dbReference type="SAM" id="MobiDB-lite"/>
    </source>
</evidence>
<accession>A0A7S2FRJ2</accession>
<feature type="compositionally biased region" description="Basic and acidic residues" evidence="1">
    <location>
        <begin position="1"/>
        <end position="17"/>
    </location>
</feature>
<name>A0A7S2FRJ2_9STRA</name>
<gene>
    <name evidence="2" type="ORF">FPAR1323_LOCUS6879</name>
</gene>
<feature type="compositionally biased region" description="Basic and acidic residues" evidence="1">
    <location>
        <begin position="82"/>
        <end position="96"/>
    </location>
</feature>
<feature type="region of interest" description="Disordered" evidence="1">
    <location>
        <begin position="134"/>
        <end position="153"/>
    </location>
</feature>
<proteinExistence type="predicted"/>
<protein>
    <submittedName>
        <fullName evidence="2">Uncharacterized protein</fullName>
    </submittedName>
</protein>
<sequence>MGSMCCRDDDAHEDRRGPPPNHGGGQRLGGGGGGGGQQAFQGSGNTLGGGGVTSSSGIEATSAAAAAAMERANRATGAGASAKDRQLNERRQKDELIGKIEAHYSGMGKDPPFGLASSSLDALKKHLDHVKGQAAATAKADSRTAAAARVVRT</sequence>
<dbReference type="EMBL" id="HBGT01012818">
    <property type="protein sequence ID" value="CAD9408847.1"/>
    <property type="molecule type" value="Transcribed_RNA"/>
</dbReference>
<evidence type="ECO:0000313" key="2">
    <source>
        <dbReference type="EMBL" id="CAD9408847.1"/>
    </source>
</evidence>
<feature type="compositionally biased region" description="Low complexity" evidence="1">
    <location>
        <begin position="53"/>
        <end position="78"/>
    </location>
</feature>
<reference evidence="2" key="1">
    <citation type="submission" date="2021-01" db="EMBL/GenBank/DDBJ databases">
        <authorList>
            <person name="Corre E."/>
            <person name="Pelletier E."/>
            <person name="Niang G."/>
            <person name="Scheremetjew M."/>
            <person name="Finn R."/>
            <person name="Kale V."/>
            <person name="Holt S."/>
            <person name="Cochrane G."/>
            <person name="Meng A."/>
            <person name="Brown T."/>
            <person name="Cohen L."/>
        </authorList>
    </citation>
    <scope>NUCLEOTIDE SEQUENCE</scope>
    <source>
        <strain evidence="2">RCC1693</strain>
    </source>
</reference>
<organism evidence="2">
    <name type="scientific">Florenciella parvula</name>
    <dbReference type="NCBI Taxonomy" id="236787"/>
    <lineage>
        <taxon>Eukaryota</taxon>
        <taxon>Sar</taxon>
        <taxon>Stramenopiles</taxon>
        <taxon>Ochrophyta</taxon>
        <taxon>Dictyochophyceae</taxon>
        <taxon>Florenciellales</taxon>
        <taxon>Florenciella</taxon>
    </lineage>
</organism>
<feature type="compositionally biased region" description="Gly residues" evidence="1">
    <location>
        <begin position="22"/>
        <end position="37"/>
    </location>
</feature>